<dbReference type="Pfam" id="PF00196">
    <property type="entry name" value="GerE"/>
    <property type="match status" value="1"/>
</dbReference>
<reference evidence="3 4" key="1">
    <citation type="submission" date="2018-01" db="EMBL/GenBank/DDBJ databases">
        <title>Draft genome sequence of Sphaerisporangium sp. 7K107.</title>
        <authorList>
            <person name="Sahin N."/>
            <person name="Saygin H."/>
            <person name="Ay H."/>
        </authorList>
    </citation>
    <scope>NUCLEOTIDE SEQUENCE [LARGE SCALE GENOMIC DNA]</scope>
    <source>
        <strain evidence="3 4">7K107</strain>
    </source>
</reference>
<dbReference type="PRINTS" id="PR00038">
    <property type="entry name" value="HTHLUXR"/>
</dbReference>
<dbReference type="InterPro" id="IPR039420">
    <property type="entry name" value="WalR-like"/>
</dbReference>
<dbReference type="PROSITE" id="PS50043">
    <property type="entry name" value="HTH_LUXR_2"/>
    <property type="match status" value="1"/>
</dbReference>
<dbReference type="InterPro" id="IPR000792">
    <property type="entry name" value="Tscrpt_reg_LuxR_C"/>
</dbReference>
<name>A0A2W2GYD4_9ACTN</name>
<comment type="caution">
    <text evidence="3">The sequence shown here is derived from an EMBL/GenBank/DDBJ whole genome shotgun (WGS) entry which is preliminary data.</text>
</comment>
<dbReference type="CDD" id="cd06170">
    <property type="entry name" value="LuxR_C_like"/>
    <property type="match status" value="1"/>
</dbReference>
<dbReference type="GO" id="GO:0006355">
    <property type="term" value="P:regulation of DNA-templated transcription"/>
    <property type="evidence" value="ECO:0007669"/>
    <property type="project" value="InterPro"/>
</dbReference>
<feature type="domain" description="HTH luxR-type" evidence="2">
    <location>
        <begin position="280"/>
        <end position="344"/>
    </location>
</feature>
<sequence>MAHRRELPWGQAQVDAARCLALLLGGALTEAAEVAEDGYREAAAARPAPVVGLWAAVRGVVAKAQGRVRPAQEDLREAVVLLDEHDPLRLRRVHLAELAGAHAMAGETGKADQWLGRMAGAPEPPGALLACWIERNRAWALAAALDLPGAVAVAGKAAQAARAAGAPLIEAQALCDMARFGAAKQVRDRLRRLAEETGGQTAAAFAAVCAALADDDAPALAEAAQTLRALGHLLLAAEAAATAHRLHAAAGQRTAAKRALVLARELQDECGGARTPLTDLTGSQATLTPRELQVAKLIAAGLSGRAVAARLGLSLRTVNNHLGRVYAKLGVSGRNALERVFGGD</sequence>
<dbReference type="SUPFAM" id="SSF46894">
    <property type="entry name" value="C-terminal effector domain of the bipartite response regulators"/>
    <property type="match status" value="1"/>
</dbReference>
<evidence type="ECO:0000313" key="3">
    <source>
        <dbReference type="EMBL" id="PZG53042.1"/>
    </source>
</evidence>
<evidence type="ECO:0000313" key="4">
    <source>
        <dbReference type="Proteomes" id="UP000248544"/>
    </source>
</evidence>
<keyword evidence="4" id="KW-1185">Reference proteome</keyword>
<dbReference type="EMBL" id="POUA01000029">
    <property type="protein sequence ID" value="PZG53042.1"/>
    <property type="molecule type" value="Genomic_DNA"/>
</dbReference>
<proteinExistence type="predicted"/>
<dbReference type="Proteomes" id="UP000248544">
    <property type="component" value="Unassembled WGS sequence"/>
</dbReference>
<dbReference type="GO" id="GO:0003677">
    <property type="term" value="F:DNA binding"/>
    <property type="evidence" value="ECO:0007669"/>
    <property type="project" value="UniProtKB-KW"/>
</dbReference>
<keyword evidence="1" id="KW-0238">DNA-binding</keyword>
<dbReference type="PANTHER" id="PTHR43214">
    <property type="entry name" value="TWO-COMPONENT RESPONSE REGULATOR"/>
    <property type="match status" value="1"/>
</dbReference>
<protein>
    <recommendedName>
        <fullName evidence="2">HTH luxR-type domain-containing protein</fullName>
    </recommendedName>
</protein>
<accession>A0A2W2GYD4</accession>
<organism evidence="3 4">
    <name type="scientific">Spongiactinospora gelatinilytica</name>
    <dbReference type="NCBI Taxonomy" id="2666298"/>
    <lineage>
        <taxon>Bacteria</taxon>
        <taxon>Bacillati</taxon>
        <taxon>Actinomycetota</taxon>
        <taxon>Actinomycetes</taxon>
        <taxon>Streptosporangiales</taxon>
        <taxon>Streptosporangiaceae</taxon>
        <taxon>Spongiactinospora</taxon>
    </lineage>
</organism>
<dbReference type="SMART" id="SM00421">
    <property type="entry name" value="HTH_LUXR"/>
    <property type="match status" value="1"/>
</dbReference>
<dbReference type="InterPro" id="IPR016032">
    <property type="entry name" value="Sig_transdc_resp-reg_C-effctor"/>
</dbReference>
<evidence type="ECO:0000259" key="2">
    <source>
        <dbReference type="PROSITE" id="PS50043"/>
    </source>
</evidence>
<gene>
    <name evidence="3" type="ORF">C1I98_06325</name>
</gene>
<dbReference type="AlphaFoldDB" id="A0A2W2GYD4"/>
<dbReference type="Gene3D" id="1.10.10.10">
    <property type="entry name" value="Winged helix-like DNA-binding domain superfamily/Winged helix DNA-binding domain"/>
    <property type="match status" value="1"/>
</dbReference>
<dbReference type="InterPro" id="IPR036388">
    <property type="entry name" value="WH-like_DNA-bd_sf"/>
</dbReference>
<evidence type="ECO:0000256" key="1">
    <source>
        <dbReference type="ARBA" id="ARBA00023125"/>
    </source>
</evidence>